<protein>
    <submittedName>
        <fullName evidence="2">N-acetyltransferase</fullName>
    </submittedName>
</protein>
<dbReference type="Gene3D" id="3.40.630.30">
    <property type="match status" value="1"/>
</dbReference>
<evidence type="ECO:0000313" key="3">
    <source>
        <dbReference type="Proteomes" id="UP000285655"/>
    </source>
</evidence>
<proteinExistence type="predicted"/>
<dbReference type="Proteomes" id="UP000285655">
    <property type="component" value="Unassembled WGS sequence"/>
</dbReference>
<dbReference type="AlphaFoldDB" id="A0A419DGV5"/>
<dbReference type="CDD" id="cd04301">
    <property type="entry name" value="NAT_SF"/>
    <property type="match status" value="1"/>
</dbReference>
<dbReference type="PANTHER" id="PTHR43617">
    <property type="entry name" value="L-AMINO ACID N-ACETYLTRANSFERASE"/>
    <property type="match status" value="1"/>
</dbReference>
<sequence length="170" mass="19518">MNKNFKIEDIKIREAGVSDFSGIEEILFDIATMHHQGAPYIFKKPKKNDPAIRKDFMNIIKDKNNGYFVAILANQVVGLVSVSIKERRRTEHIVPGNFAYITELGVKKDFRGHGIGRNLMDVALDWIKNQKGILEVVLNVRSFNEDAIKLYQSLGFEIVSYRMSKRTENE</sequence>
<comment type="caution">
    <text evidence="2">The sequence shown here is derived from an EMBL/GenBank/DDBJ whole genome shotgun (WGS) entry which is preliminary data.</text>
</comment>
<reference evidence="2 3" key="1">
    <citation type="journal article" date="2017" name="ISME J.">
        <title>Energy and carbon metabolisms in a deep terrestrial subsurface fluid microbial community.</title>
        <authorList>
            <person name="Momper L."/>
            <person name="Jungbluth S.P."/>
            <person name="Lee M.D."/>
            <person name="Amend J.P."/>
        </authorList>
    </citation>
    <scope>NUCLEOTIDE SEQUENCE [LARGE SCALE GENOMIC DNA]</scope>
    <source>
        <strain evidence="2">SURF_29</strain>
    </source>
</reference>
<evidence type="ECO:0000259" key="1">
    <source>
        <dbReference type="PROSITE" id="PS51186"/>
    </source>
</evidence>
<dbReference type="InterPro" id="IPR016181">
    <property type="entry name" value="Acyl_CoA_acyltransferase"/>
</dbReference>
<dbReference type="GO" id="GO:0016747">
    <property type="term" value="F:acyltransferase activity, transferring groups other than amino-acyl groups"/>
    <property type="evidence" value="ECO:0007669"/>
    <property type="project" value="InterPro"/>
</dbReference>
<name>A0A419DGV5_9BACT</name>
<gene>
    <name evidence="2" type="ORF">C4544_00570</name>
</gene>
<accession>A0A419DGV5</accession>
<feature type="domain" description="N-acetyltransferase" evidence="1">
    <location>
        <begin position="10"/>
        <end position="170"/>
    </location>
</feature>
<dbReference type="PROSITE" id="PS51186">
    <property type="entry name" value="GNAT"/>
    <property type="match status" value="1"/>
</dbReference>
<dbReference type="Pfam" id="PF00583">
    <property type="entry name" value="Acetyltransf_1"/>
    <property type="match status" value="1"/>
</dbReference>
<dbReference type="PANTHER" id="PTHR43617:SF34">
    <property type="entry name" value="PUTATIVE-RELATED"/>
    <property type="match status" value="1"/>
</dbReference>
<dbReference type="InterPro" id="IPR000182">
    <property type="entry name" value="GNAT_dom"/>
</dbReference>
<keyword evidence="2" id="KW-0808">Transferase</keyword>
<organism evidence="2 3">
    <name type="scientific">candidate division WS5 bacterium</name>
    <dbReference type="NCBI Taxonomy" id="2093353"/>
    <lineage>
        <taxon>Bacteria</taxon>
        <taxon>candidate division WS5</taxon>
    </lineage>
</organism>
<evidence type="ECO:0000313" key="2">
    <source>
        <dbReference type="EMBL" id="RJO62322.1"/>
    </source>
</evidence>
<dbReference type="SUPFAM" id="SSF55729">
    <property type="entry name" value="Acyl-CoA N-acyltransferases (Nat)"/>
    <property type="match status" value="1"/>
</dbReference>
<dbReference type="EMBL" id="QZJW01000002">
    <property type="protein sequence ID" value="RJO62322.1"/>
    <property type="molecule type" value="Genomic_DNA"/>
</dbReference>
<dbReference type="InterPro" id="IPR050276">
    <property type="entry name" value="MshD_Acetyltransferase"/>
</dbReference>